<dbReference type="Pfam" id="PF13304">
    <property type="entry name" value="AAA_21"/>
    <property type="match status" value="1"/>
</dbReference>
<dbReference type="Proteomes" id="UP000198762">
    <property type="component" value="Unassembled WGS sequence"/>
</dbReference>
<dbReference type="GO" id="GO:0005524">
    <property type="term" value="F:ATP binding"/>
    <property type="evidence" value="ECO:0007669"/>
    <property type="project" value="InterPro"/>
</dbReference>
<gene>
    <name evidence="3" type="ORF">SAMN04487962_1641</name>
</gene>
<dbReference type="PANTHER" id="PTHR43581">
    <property type="entry name" value="ATP/GTP PHOSPHATASE"/>
    <property type="match status" value="1"/>
</dbReference>
<dbReference type="Pfam" id="PF20469">
    <property type="entry name" value="OLD-like_TOPRIM"/>
    <property type="match status" value="1"/>
</dbReference>
<evidence type="ECO:0000313" key="4">
    <source>
        <dbReference type="Proteomes" id="UP000198762"/>
    </source>
</evidence>
<dbReference type="GO" id="GO:0016887">
    <property type="term" value="F:ATP hydrolysis activity"/>
    <property type="evidence" value="ECO:0007669"/>
    <property type="project" value="InterPro"/>
</dbReference>
<reference evidence="4" key="1">
    <citation type="submission" date="2016-10" db="EMBL/GenBank/DDBJ databases">
        <authorList>
            <person name="Varghese N."/>
            <person name="Submissions S."/>
        </authorList>
    </citation>
    <scope>NUCLEOTIDE SEQUENCE [LARGE SCALE GENOMIC DNA]</scope>
    <source>
        <strain evidence="4">CGMCC 1.6489</strain>
    </source>
</reference>
<evidence type="ECO:0000259" key="1">
    <source>
        <dbReference type="Pfam" id="PF13304"/>
    </source>
</evidence>
<keyword evidence="4" id="KW-1185">Reference proteome</keyword>
<protein>
    <submittedName>
        <fullName evidence="3">AAA domain-containing protein, putative AbiEii toxin, Type IV TA system</fullName>
    </submittedName>
</protein>
<dbReference type="InterPro" id="IPR003959">
    <property type="entry name" value="ATPase_AAA_core"/>
</dbReference>
<evidence type="ECO:0000259" key="2">
    <source>
        <dbReference type="Pfam" id="PF20469"/>
    </source>
</evidence>
<name>A0A1I0IGL1_9GAMM</name>
<dbReference type="InterPro" id="IPR027417">
    <property type="entry name" value="P-loop_NTPase"/>
</dbReference>
<dbReference type="InterPro" id="IPR034139">
    <property type="entry name" value="TOPRIM_OLD"/>
</dbReference>
<accession>A0A1I0IGL1</accession>
<organism evidence="3 4">
    <name type="scientific">Marinobacter segnicrescens</name>
    <dbReference type="NCBI Taxonomy" id="430453"/>
    <lineage>
        <taxon>Bacteria</taxon>
        <taxon>Pseudomonadati</taxon>
        <taxon>Pseudomonadota</taxon>
        <taxon>Gammaproteobacteria</taxon>
        <taxon>Pseudomonadales</taxon>
        <taxon>Marinobacteraceae</taxon>
        <taxon>Marinobacter</taxon>
    </lineage>
</organism>
<dbReference type="STRING" id="430453.SAMN04487962_1641"/>
<proteinExistence type="predicted"/>
<dbReference type="SUPFAM" id="SSF52540">
    <property type="entry name" value="P-loop containing nucleoside triphosphate hydrolases"/>
    <property type="match status" value="1"/>
</dbReference>
<dbReference type="InterPro" id="IPR051396">
    <property type="entry name" value="Bact_Antivir_Def_Nuclease"/>
</dbReference>
<feature type="domain" description="ATPase AAA-type core" evidence="1">
    <location>
        <begin position="41"/>
        <end position="86"/>
    </location>
</feature>
<dbReference type="PANTHER" id="PTHR43581:SF2">
    <property type="entry name" value="EXCINUCLEASE ATPASE SUBUNIT"/>
    <property type="match status" value="1"/>
</dbReference>
<dbReference type="Gene3D" id="3.40.50.300">
    <property type="entry name" value="P-loop containing nucleotide triphosphate hydrolases"/>
    <property type="match status" value="1"/>
</dbReference>
<feature type="domain" description="OLD protein-like TOPRIM" evidence="2">
    <location>
        <begin position="139"/>
        <end position="205"/>
    </location>
</feature>
<dbReference type="AlphaFoldDB" id="A0A1I0IGL1"/>
<evidence type="ECO:0000313" key="3">
    <source>
        <dbReference type="EMBL" id="SET95225.1"/>
    </source>
</evidence>
<sequence>MGENVVDRVGNDYVSKVRENPLLDKQGAGIKSYAGILFETVASERDITLLDEPEAFLHPPQMRRLGETLSSEVKGQLIVATHSSDILRGFLEGTKGRVRILRIQREGDVNIVYEAASETIKELWEKPELRYSNALEGIFHEQTIICEDDSDCRLINSAADYINSNNTAPFKDTSYVPTGGKHAIPKVADVLRKIGVPIKAVFDIDFLSERDLVKNTVSAFGGNWIEVEVLWRRVDSAVRGGIKPKSAKTIKSEIIQALQNAGEEKLPKGDIAALMKQGTAWNEVKKFGEIAIPNGQAQTDYKALKSALENLGIFVIPVGEIEKFCPEIGSHGPKFVTKLLTDIPLSDSRLACLRDFVAHIHR</sequence>
<dbReference type="EMBL" id="FOHZ01000064">
    <property type="protein sequence ID" value="SET95225.1"/>
    <property type="molecule type" value="Genomic_DNA"/>
</dbReference>